<sequence>MNIIVPIKQVPATEKVEIDEQTNNLKRSPVSKINNYDRFALESALRIANQLDDQVIAVTMGPQNADQVLAEAIGMGASQGILLSDRAFAGADTLATAYTLAKGIEKIDDIRLVVVGQQAEDADTGQVGPLIAKQLHLVQATYVSEIKNVQKDAIEIQRVMGQVDIDEVITYPALLTISDKFAKPRYILSSNIMSMKTNQIVTWHANDLAIDKNRIGVAGSPSVVRKILLPTGNQRRLQDISGDSNVQAAEIKTIIQESLGQKIW</sequence>
<gene>
    <name evidence="3" type="ORF">G9403_07045</name>
</gene>
<organism evidence="3 4">
    <name type="scientific">Weissella paramesenteroides</name>
    <name type="common">Leuconostoc paramesenteroides</name>
    <dbReference type="NCBI Taxonomy" id="1249"/>
    <lineage>
        <taxon>Bacteria</taxon>
        <taxon>Bacillati</taxon>
        <taxon>Bacillota</taxon>
        <taxon>Bacilli</taxon>
        <taxon>Lactobacillales</taxon>
        <taxon>Lactobacillaceae</taxon>
        <taxon>Weissella</taxon>
    </lineage>
</organism>
<name>A0ABD4XJB8_WEIPA</name>
<dbReference type="PIRSF" id="PIRSF000090">
    <property type="entry name" value="Beta-ETF"/>
    <property type="match status" value="1"/>
</dbReference>
<dbReference type="Pfam" id="PF01012">
    <property type="entry name" value="ETF"/>
    <property type="match status" value="1"/>
</dbReference>
<dbReference type="InterPro" id="IPR012255">
    <property type="entry name" value="ETF_b"/>
</dbReference>
<dbReference type="PANTHER" id="PTHR21294:SF17">
    <property type="entry name" value="PROTEIN FIXA"/>
    <property type="match status" value="1"/>
</dbReference>
<dbReference type="Gene3D" id="3.40.50.620">
    <property type="entry name" value="HUPs"/>
    <property type="match status" value="1"/>
</dbReference>
<protein>
    <recommendedName>
        <fullName evidence="1">Electron transfer flavoprotein small subunit</fullName>
    </recommendedName>
</protein>
<comment type="caution">
    <text evidence="3">The sequence shown here is derived from an EMBL/GenBank/DDBJ whole genome shotgun (WGS) entry which is preliminary data.</text>
</comment>
<dbReference type="InterPro" id="IPR014730">
    <property type="entry name" value="ETF_a/b_N"/>
</dbReference>
<dbReference type="EMBL" id="JAANXN010000008">
    <property type="protein sequence ID" value="MDF8371399.1"/>
    <property type="molecule type" value="Genomic_DNA"/>
</dbReference>
<accession>A0ABD4XJB8</accession>
<dbReference type="RefSeq" id="WP_150190769.1">
    <property type="nucleotide sequence ID" value="NZ_CP049940.1"/>
</dbReference>
<dbReference type="SUPFAM" id="SSF52402">
    <property type="entry name" value="Adenine nucleotide alpha hydrolases-like"/>
    <property type="match status" value="1"/>
</dbReference>
<reference evidence="3 4" key="1">
    <citation type="submission" date="2020-03" db="EMBL/GenBank/DDBJ databases">
        <title>Comparative genomics of Weissella paramesenteroides.</title>
        <authorList>
            <person name="Kant R."/>
            <person name="Takala T."/>
            <person name="Saris P."/>
        </authorList>
    </citation>
    <scope>NUCLEOTIDE SEQUENCE [LARGE SCALE GENOMIC DNA]</scope>
    <source>
        <strain evidence="3 4">SJ27-4</strain>
    </source>
</reference>
<evidence type="ECO:0000259" key="2">
    <source>
        <dbReference type="SMART" id="SM00893"/>
    </source>
</evidence>
<evidence type="ECO:0000313" key="3">
    <source>
        <dbReference type="EMBL" id="MDF8371399.1"/>
    </source>
</evidence>
<evidence type="ECO:0000256" key="1">
    <source>
        <dbReference type="ARBA" id="ARBA00042002"/>
    </source>
</evidence>
<dbReference type="AlphaFoldDB" id="A0ABD4XJB8"/>
<dbReference type="PANTHER" id="PTHR21294">
    <property type="entry name" value="ELECTRON TRANSFER FLAVOPROTEIN BETA-SUBUNIT"/>
    <property type="match status" value="1"/>
</dbReference>
<dbReference type="CDD" id="cd01714">
    <property type="entry name" value="ETF_beta"/>
    <property type="match status" value="1"/>
</dbReference>
<evidence type="ECO:0000313" key="4">
    <source>
        <dbReference type="Proteomes" id="UP001215461"/>
    </source>
</evidence>
<dbReference type="Proteomes" id="UP001215461">
    <property type="component" value="Unassembled WGS sequence"/>
</dbReference>
<feature type="domain" description="Electron transfer flavoprotein alpha/beta-subunit N-terminal" evidence="2">
    <location>
        <begin position="22"/>
        <end position="212"/>
    </location>
</feature>
<dbReference type="SMART" id="SM00893">
    <property type="entry name" value="ETF"/>
    <property type="match status" value="1"/>
</dbReference>
<proteinExistence type="predicted"/>
<dbReference type="InterPro" id="IPR033948">
    <property type="entry name" value="ETF_beta_N"/>
</dbReference>
<dbReference type="InterPro" id="IPR014729">
    <property type="entry name" value="Rossmann-like_a/b/a_fold"/>
</dbReference>